<dbReference type="NCBIfam" id="TIGR00254">
    <property type="entry name" value="GGDEF"/>
    <property type="match status" value="1"/>
</dbReference>
<accession>A0ABY5PJQ4</accession>
<evidence type="ECO:0000313" key="5">
    <source>
        <dbReference type="Proteomes" id="UP001058860"/>
    </source>
</evidence>
<feature type="domain" description="HD-GYP" evidence="3">
    <location>
        <begin position="450"/>
        <end position="645"/>
    </location>
</feature>
<dbReference type="RefSeq" id="WP_353865329.1">
    <property type="nucleotide sequence ID" value="NZ_CP088295.1"/>
</dbReference>
<feature type="transmembrane region" description="Helical" evidence="1">
    <location>
        <begin position="206"/>
        <end position="225"/>
    </location>
</feature>
<dbReference type="InterPro" id="IPR043128">
    <property type="entry name" value="Rev_trsase/Diguanyl_cyclase"/>
</dbReference>
<keyword evidence="1" id="KW-1133">Transmembrane helix</keyword>
<dbReference type="InterPro" id="IPR037522">
    <property type="entry name" value="HD_GYP_dom"/>
</dbReference>
<keyword evidence="1" id="KW-0812">Transmembrane</keyword>
<dbReference type="PROSITE" id="PS50887">
    <property type="entry name" value="GGDEF"/>
    <property type="match status" value="1"/>
</dbReference>
<dbReference type="SMART" id="SM00267">
    <property type="entry name" value="GGDEF"/>
    <property type="match status" value="1"/>
</dbReference>
<feature type="transmembrane region" description="Helical" evidence="1">
    <location>
        <begin position="57"/>
        <end position="78"/>
    </location>
</feature>
<feature type="transmembrane region" description="Helical" evidence="1">
    <location>
        <begin position="90"/>
        <end position="107"/>
    </location>
</feature>
<evidence type="ECO:0000313" key="4">
    <source>
        <dbReference type="EMBL" id="UUY04849.1"/>
    </source>
</evidence>
<dbReference type="InterPro" id="IPR029787">
    <property type="entry name" value="Nucleotide_cyclase"/>
</dbReference>
<dbReference type="SUPFAM" id="SSF55073">
    <property type="entry name" value="Nucleotide cyclase"/>
    <property type="match status" value="1"/>
</dbReference>
<evidence type="ECO:0000256" key="1">
    <source>
        <dbReference type="SAM" id="Phobius"/>
    </source>
</evidence>
<protein>
    <submittedName>
        <fullName evidence="4">Diguanylate cyclase</fullName>
    </submittedName>
</protein>
<feature type="transmembrane region" description="Helical" evidence="1">
    <location>
        <begin position="246"/>
        <end position="266"/>
    </location>
</feature>
<dbReference type="Gene3D" id="1.10.3210.10">
    <property type="entry name" value="Hypothetical protein af1432"/>
    <property type="match status" value="1"/>
</dbReference>
<dbReference type="CDD" id="cd01949">
    <property type="entry name" value="GGDEF"/>
    <property type="match status" value="1"/>
</dbReference>
<organism evidence="4 5">
    <name type="scientific">Svornostia abyssi</name>
    <dbReference type="NCBI Taxonomy" id="2898438"/>
    <lineage>
        <taxon>Bacteria</taxon>
        <taxon>Bacillati</taxon>
        <taxon>Actinomycetota</taxon>
        <taxon>Thermoleophilia</taxon>
        <taxon>Solirubrobacterales</taxon>
        <taxon>Baekduiaceae</taxon>
        <taxon>Svornostia</taxon>
    </lineage>
</organism>
<feature type="transmembrane region" description="Helical" evidence="1">
    <location>
        <begin position="272"/>
        <end position="291"/>
    </location>
</feature>
<evidence type="ECO:0000259" key="2">
    <source>
        <dbReference type="PROSITE" id="PS50887"/>
    </source>
</evidence>
<dbReference type="SUPFAM" id="SSF109604">
    <property type="entry name" value="HD-domain/PDEase-like"/>
    <property type="match status" value="1"/>
</dbReference>
<dbReference type="Pfam" id="PF13487">
    <property type="entry name" value="HD_5"/>
    <property type="match status" value="1"/>
</dbReference>
<dbReference type="InterPro" id="IPR052020">
    <property type="entry name" value="Cyclic_di-GMP/3'3'-cGAMP_PDE"/>
</dbReference>
<dbReference type="PANTHER" id="PTHR45228">
    <property type="entry name" value="CYCLIC DI-GMP PHOSPHODIESTERASE TM_0186-RELATED"/>
    <property type="match status" value="1"/>
</dbReference>
<sequence>MTHRALLALGFAGVAVHGVLAVVAPNAAGSGVLYICVAALAFSLVLARGIRVADERAVWLVLAASQGLWLLGDLSWEVLGDPAFFSVSDGIYVLSYVAQFAGIGLLMRARLRLLPGARWLDGLVVGTTAAAIVAAVLVEPIRRAAGDEIVEALFYPTLDLAVIVLIAVPIGMTAWRPGRTLGWLAGGVTLIAVTDVLYAGQTIDNTYVEGSLLATLWLLAYTAIATAAWQPVERRTFDADPRWREGIVPGVCGFVAIGVLAAAGVLDLGNGTVLLAAVAGSLSGLRAAVVFRAHMRLLHRSRAEARQDQLTGLPNRRALIDDLEGVVADGAPVTLAFFDLDGFKLYNDSFGHAAGDALLQRLGGRLTGAVGDAGRGYRLGGDEFCVLLDGDGAAVSDVLDACGQALREHGDVFAITASAGSVAIPAEAREAGDALRIADQRMYARKAERRGPARMQARDLLLAVVRETEPDLDEHNGDVGRLARQLGDHLGLEGDDLDIVVRAAELHDVGKVAVPDEILHKPGPLTEDEWQLMRQHTIIGERILAASPGMAPVAELVRASHERWDGGGYPDGLRGEEIPLGARIITVCDSFDAIVSDRPYAVGRSIREAVEELERCAGGQFDPQVVGAFAELVRSGALGLGVQHA</sequence>
<feature type="transmembrane region" description="Helical" evidence="1">
    <location>
        <begin position="119"/>
        <end position="141"/>
    </location>
</feature>
<keyword evidence="5" id="KW-1185">Reference proteome</keyword>
<dbReference type="PROSITE" id="PS51832">
    <property type="entry name" value="HD_GYP"/>
    <property type="match status" value="1"/>
</dbReference>
<dbReference type="Pfam" id="PF00990">
    <property type="entry name" value="GGDEF"/>
    <property type="match status" value="1"/>
</dbReference>
<gene>
    <name evidence="4" type="ORF">LRS13_04780</name>
</gene>
<feature type="transmembrane region" description="Helical" evidence="1">
    <location>
        <begin position="153"/>
        <end position="174"/>
    </location>
</feature>
<dbReference type="SMART" id="SM00471">
    <property type="entry name" value="HDc"/>
    <property type="match status" value="1"/>
</dbReference>
<keyword evidence="1" id="KW-0472">Membrane</keyword>
<dbReference type="CDD" id="cd00077">
    <property type="entry name" value="HDc"/>
    <property type="match status" value="1"/>
</dbReference>
<feature type="domain" description="GGDEF" evidence="2">
    <location>
        <begin position="331"/>
        <end position="460"/>
    </location>
</feature>
<evidence type="ECO:0000259" key="3">
    <source>
        <dbReference type="PROSITE" id="PS51832"/>
    </source>
</evidence>
<dbReference type="Gene3D" id="3.30.70.270">
    <property type="match status" value="1"/>
</dbReference>
<proteinExistence type="predicted"/>
<feature type="transmembrane region" description="Helical" evidence="1">
    <location>
        <begin position="31"/>
        <end position="50"/>
    </location>
</feature>
<dbReference type="EMBL" id="CP088295">
    <property type="protein sequence ID" value="UUY04849.1"/>
    <property type="molecule type" value="Genomic_DNA"/>
</dbReference>
<dbReference type="InterPro" id="IPR003607">
    <property type="entry name" value="HD/PDEase_dom"/>
</dbReference>
<dbReference type="InterPro" id="IPR000160">
    <property type="entry name" value="GGDEF_dom"/>
</dbReference>
<reference evidence="5" key="1">
    <citation type="submission" date="2021-11" db="EMBL/GenBank/DDBJ databases">
        <title>Cultivation dependent microbiological survey of springs from the worlds oldest radium mine currently devoted to the extraction of radon-saturated water.</title>
        <authorList>
            <person name="Kapinusova G."/>
            <person name="Smrhova T."/>
            <person name="Strejcek M."/>
            <person name="Suman J."/>
            <person name="Jani K."/>
            <person name="Pajer P."/>
            <person name="Uhlik O."/>
        </authorList>
    </citation>
    <scope>NUCLEOTIDE SEQUENCE [LARGE SCALE GENOMIC DNA]</scope>
    <source>
        <strain evidence="5">J379</strain>
    </source>
</reference>
<dbReference type="Proteomes" id="UP001058860">
    <property type="component" value="Chromosome"/>
</dbReference>
<name>A0ABY5PJQ4_9ACTN</name>